<gene>
    <name evidence="5" type="ORF">GA0061102_102958</name>
</gene>
<evidence type="ECO:0000256" key="3">
    <source>
        <dbReference type="ARBA" id="ARBA00023163"/>
    </source>
</evidence>
<evidence type="ECO:0000256" key="1">
    <source>
        <dbReference type="ARBA" id="ARBA00022491"/>
    </source>
</evidence>
<name>A0A1C3WHD6_9HYPH</name>
<dbReference type="SMART" id="SM01134">
    <property type="entry name" value="DeoRC"/>
    <property type="match status" value="1"/>
</dbReference>
<evidence type="ECO:0000313" key="6">
    <source>
        <dbReference type="Proteomes" id="UP000199435"/>
    </source>
</evidence>
<dbReference type="PANTHER" id="PTHR30363:SF4">
    <property type="entry name" value="GLYCEROL-3-PHOSPHATE REGULON REPRESSOR"/>
    <property type="match status" value="1"/>
</dbReference>
<dbReference type="SUPFAM" id="SSF46785">
    <property type="entry name" value="Winged helix' DNA-binding domain"/>
    <property type="match status" value="1"/>
</dbReference>
<keyword evidence="6" id="KW-1185">Reference proteome</keyword>
<keyword evidence="3" id="KW-0804">Transcription</keyword>
<dbReference type="EMBL" id="FMAH01000029">
    <property type="protein sequence ID" value="SCB39124.1"/>
    <property type="molecule type" value="Genomic_DNA"/>
</dbReference>
<dbReference type="PANTHER" id="PTHR30363">
    <property type="entry name" value="HTH-TYPE TRANSCRIPTIONAL REGULATOR SRLR-RELATED"/>
    <property type="match status" value="1"/>
</dbReference>
<evidence type="ECO:0000259" key="4">
    <source>
        <dbReference type="PROSITE" id="PS51000"/>
    </source>
</evidence>
<dbReference type="Pfam" id="PF00455">
    <property type="entry name" value="DeoRC"/>
    <property type="match status" value="1"/>
</dbReference>
<keyword evidence="1" id="KW-0678">Repressor</keyword>
<dbReference type="OrthoDB" id="7688673at2"/>
<dbReference type="InterPro" id="IPR036388">
    <property type="entry name" value="WH-like_DNA-bd_sf"/>
</dbReference>
<dbReference type="SUPFAM" id="SSF100950">
    <property type="entry name" value="NagB/RpiA/CoA transferase-like"/>
    <property type="match status" value="1"/>
</dbReference>
<dbReference type="InterPro" id="IPR014036">
    <property type="entry name" value="DeoR-like_C"/>
</dbReference>
<keyword evidence="2" id="KW-0805">Transcription regulation</keyword>
<dbReference type="InterPro" id="IPR037171">
    <property type="entry name" value="NagB/RpiA_transferase-like"/>
</dbReference>
<dbReference type="GO" id="GO:0003700">
    <property type="term" value="F:DNA-binding transcription factor activity"/>
    <property type="evidence" value="ECO:0007669"/>
    <property type="project" value="InterPro"/>
</dbReference>
<dbReference type="Gene3D" id="1.10.10.10">
    <property type="entry name" value="Winged helix-like DNA-binding domain superfamily/Winged helix DNA-binding domain"/>
    <property type="match status" value="1"/>
</dbReference>
<protein>
    <submittedName>
        <fullName evidence="5">Transcriptional regulator, DeoR family</fullName>
    </submittedName>
</protein>
<dbReference type="RefSeq" id="WP_092852973.1">
    <property type="nucleotide sequence ID" value="NZ_FMAH01000029.1"/>
</dbReference>
<dbReference type="InterPro" id="IPR001034">
    <property type="entry name" value="DeoR_HTH"/>
</dbReference>
<accession>A0A1C3WHD6</accession>
<evidence type="ECO:0000313" key="5">
    <source>
        <dbReference type="EMBL" id="SCB39124.1"/>
    </source>
</evidence>
<dbReference type="STRING" id="411945.GA0061102_102958"/>
<reference evidence="6" key="1">
    <citation type="submission" date="2016-08" db="EMBL/GenBank/DDBJ databases">
        <authorList>
            <person name="Varghese N."/>
            <person name="Submissions Spin"/>
        </authorList>
    </citation>
    <scope>NUCLEOTIDE SEQUENCE [LARGE SCALE GENOMIC DNA]</scope>
    <source>
        <strain evidence="6">HAMBI 2971</strain>
    </source>
</reference>
<evidence type="ECO:0000256" key="2">
    <source>
        <dbReference type="ARBA" id="ARBA00023015"/>
    </source>
</evidence>
<organism evidence="5 6">
    <name type="scientific">Rhizobium miluonense</name>
    <dbReference type="NCBI Taxonomy" id="411945"/>
    <lineage>
        <taxon>Bacteria</taxon>
        <taxon>Pseudomonadati</taxon>
        <taxon>Pseudomonadota</taxon>
        <taxon>Alphaproteobacteria</taxon>
        <taxon>Hyphomicrobiales</taxon>
        <taxon>Rhizobiaceae</taxon>
        <taxon>Rhizobium/Agrobacterium group</taxon>
        <taxon>Rhizobium</taxon>
    </lineage>
</organism>
<feature type="domain" description="HTH deoR-type" evidence="4">
    <location>
        <begin position="12"/>
        <end position="67"/>
    </location>
</feature>
<dbReference type="Proteomes" id="UP000199435">
    <property type="component" value="Unassembled WGS sequence"/>
</dbReference>
<dbReference type="Gene3D" id="3.30.750.70">
    <property type="entry name" value="4-hydroxybutyrate coenzyme like domains"/>
    <property type="match status" value="1"/>
</dbReference>
<dbReference type="PROSITE" id="PS51000">
    <property type="entry name" value="HTH_DEOR_2"/>
    <property type="match status" value="1"/>
</dbReference>
<sequence>MTDEEIHQSDELTPRQANIVKIVGEHGYATLEALSQRFDVSMQSIRRDIIHLDRLRLLQRFHGGAGPTEAEVRLGYGEKRLRAADAKTRIGKAAATLIPDGATIFLDVGSTVEAVARNLRGRHADLRVFTTSLATGMILAGEADLELHVFGGRSRGADGSLAGAATISGISAIRFDMAFLGYSGFDDDGSVMDYDLEKIAVKQAAIRRSDAAIIVGDQSKFERRALAQVAPLTLLTKLVTDGQPPERLSELFDSAGLEVVTP</sequence>
<dbReference type="InterPro" id="IPR050313">
    <property type="entry name" value="Carb_Metab_HTH_regulators"/>
</dbReference>
<dbReference type="Pfam" id="PF08220">
    <property type="entry name" value="HTH_DeoR"/>
    <property type="match status" value="1"/>
</dbReference>
<dbReference type="PRINTS" id="PR00037">
    <property type="entry name" value="HTHLACR"/>
</dbReference>
<dbReference type="InterPro" id="IPR036390">
    <property type="entry name" value="WH_DNA-bd_sf"/>
</dbReference>
<dbReference type="SMART" id="SM00420">
    <property type="entry name" value="HTH_DEOR"/>
    <property type="match status" value="1"/>
</dbReference>
<dbReference type="AlphaFoldDB" id="A0A1C3WHD6"/>
<proteinExistence type="predicted"/>